<evidence type="ECO:0000313" key="1">
    <source>
        <dbReference type="EMBL" id="TGY64877.1"/>
    </source>
</evidence>
<name>A0AC61R4I0_9FIRM</name>
<reference evidence="1" key="1">
    <citation type="submission" date="2019-04" db="EMBL/GenBank/DDBJ databases">
        <title>Microbes associate with the intestines of laboratory mice.</title>
        <authorList>
            <person name="Navarre W."/>
            <person name="Wong E."/>
            <person name="Huang K."/>
            <person name="Tropini C."/>
            <person name="Ng K."/>
            <person name="Yu B."/>
        </authorList>
    </citation>
    <scope>NUCLEOTIDE SEQUENCE</scope>
    <source>
        <strain evidence="1">NM09_H32</strain>
    </source>
</reference>
<accession>A0AC61R4I0</accession>
<protein>
    <submittedName>
        <fullName evidence="1">DUF1700 domain-containing protein</fullName>
    </submittedName>
</protein>
<gene>
    <name evidence="1" type="ORF">E5336_11390</name>
</gene>
<dbReference type="EMBL" id="SRYG01000030">
    <property type="protein sequence ID" value="TGY64877.1"/>
    <property type="molecule type" value="Genomic_DNA"/>
</dbReference>
<sequence length="204" mass="22207">MTKQQYIQIVQYQLNGLDVKDVSDALVYLNEYFEEAGPEHEQDVIAELGAPEKYAAIIRADLAANVPPRIPNAARQPQPQSAHSAWKTIGVIVLGIFALPIALPLAIAALALVFAAIVTVLALLFSLGMVLLALILAFFLCVYQFVMTLGTDFMVSIFLLGIILTSVGAVILVFLAIGWIVKVGFPALSRGIARLYRKLRNRGE</sequence>
<evidence type="ECO:0000313" key="2">
    <source>
        <dbReference type="Proteomes" id="UP000308836"/>
    </source>
</evidence>
<proteinExistence type="predicted"/>
<keyword evidence="2" id="KW-1185">Reference proteome</keyword>
<dbReference type="Proteomes" id="UP000308836">
    <property type="component" value="Unassembled WGS sequence"/>
</dbReference>
<organism evidence="1 2">
    <name type="scientific">Dubosiella muris</name>
    <dbReference type="NCBI Taxonomy" id="3038133"/>
    <lineage>
        <taxon>Bacteria</taxon>
        <taxon>Bacillati</taxon>
        <taxon>Bacillota</taxon>
        <taxon>Erysipelotrichia</taxon>
        <taxon>Erysipelotrichales</taxon>
        <taxon>Erysipelotrichaceae</taxon>
        <taxon>Dubosiella</taxon>
    </lineage>
</organism>
<comment type="caution">
    <text evidence="1">The sequence shown here is derived from an EMBL/GenBank/DDBJ whole genome shotgun (WGS) entry which is preliminary data.</text>
</comment>